<feature type="compositionally biased region" description="Basic and acidic residues" evidence="1">
    <location>
        <begin position="50"/>
        <end position="59"/>
    </location>
</feature>
<evidence type="ECO:0000313" key="2">
    <source>
        <dbReference type="EMBL" id="GAF68415.1"/>
    </source>
</evidence>
<dbReference type="AlphaFoldDB" id="X0SX85"/>
<feature type="region of interest" description="Disordered" evidence="1">
    <location>
        <begin position="50"/>
        <end position="70"/>
    </location>
</feature>
<protein>
    <submittedName>
        <fullName evidence="2">Uncharacterized protein</fullName>
    </submittedName>
</protein>
<comment type="caution">
    <text evidence="2">The sequence shown here is derived from an EMBL/GenBank/DDBJ whole genome shotgun (WGS) entry which is preliminary data.</text>
</comment>
<gene>
    <name evidence="2" type="ORF">S01H1_14778</name>
</gene>
<name>X0SX85_9ZZZZ</name>
<reference evidence="2" key="1">
    <citation type="journal article" date="2014" name="Front. Microbiol.">
        <title>High frequency of phylogenetically diverse reductive dehalogenase-homologous genes in deep subseafloor sedimentary metagenomes.</title>
        <authorList>
            <person name="Kawai M."/>
            <person name="Futagami T."/>
            <person name="Toyoda A."/>
            <person name="Takaki Y."/>
            <person name="Nishi S."/>
            <person name="Hori S."/>
            <person name="Arai W."/>
            <person name="Tsubouchi T."/>
            <person name="Morono Y."/>
            <person name="Uchiyama I."/>
            <person name="Ito T."/>
            <person name="Fujiyama A."/>
            <person name="Inagaki F."/>
            <person name="Takami H."/>
        </authorList>
    </citation>
    <scope>NUCLEOTIDE SEQUENCE</scope>
    <source>
        <strain evidence="2">Expedition CK06-06</strain>
    </source>
</reference>
<organism evidence="2">
    <name type="scientific">marine sediment metagenome</name>
    <dbReference type="NCBI Taxonomy" id="412755"/>
    <lineage>
        <taxon>unclassified sequences</taxon>
        <taxon>metagenomes</taxon>
        <taxon>ecological metagenomes</taxon>
    </lineage>
</organism>
<sequence length="70" mass="7723">MDNTGELWAQVLFRIGDLHKLRDELDGMIKELTQLAFDAQCSIAGVVPRKSQEEIDLRPDPGTFGHGGKG</sequence>
<accession>X0SX85</accession>
<dbReference type="EMBL" id="BARS01007698">
    <property type="protein sequence ID" value="GAF68415.1"/>
    <property type="molecule type" value="Genomic_DNA"/>
</dbReference>
<proteinExistence type="predicted"/>
<evidence type="ECO:0000256" key="1">
    <source>
        <dbReference type="SAM" id="MobiDB-lite"/>
    </source>
</evidence>